<dbReference type="Gene3D" id="3.90.550.10">
    <property type="entry name" value="Spore Coat Polysaccharide Biosynthesis Protein SpsA, Chain A"/>
    <property type="match status" value="1"/>
</dbReference>
<reference evidence="5 6" key="1">
    <citation type="submission" date="2017-10" db="EMBL/GenBank/DDBJ databases">
        <title>Bacillus sp. nov., a halophilic bacterium isolated from a Yangshapao Lake.</title>
        <authorList>
            <person name="Wang H."/>
        </authorList>
    </citation>
    <scope>NUCLEOTIDE SEQUENCE [LARGE SCALE GENOMIC DNA]</scope>
    <source>
        <strain evidence="5 6">YSP-3</strain>
    </source>
</reference>
<keyword evidence="2 5" id="KW-0328">Glycosyltransferase</keyword>
<evidence type="ECO:0000256" key="2">
    <source>
        <dbReference type="ARBA" id="ARBA00022676"/>
    </source>
</evidence>
<proteinExistence type="inferred from homology"/>
<evidence type="ECO:0000256" key="3">
    <source>
        <dbReference type="ARBA" id="ARBA00022679"/>
    </source>
</evidence>
<evidence type="ECO:0000256" key="1">
    <source>
        <dbReference type="ARBA" id="ARBA00006739"/>
    </source>
</evidence>
<dbReference type="PANTHER" id="PTHR22916:SF51">
    <property type="entry name" value="GLYCOSYLTRANSFERASE EPSH-RELATED"/>
    <property type="match status" value="1"/>
</dbReference>
<feature type="domain" description="Glycosyltransferase 2-like" evidence="4">
    <location>
        <begin position="6"/>
        <end position="122"/>
    </location>
</feature>
<dbReference type="Proteomes" id="UP000248066">
    <property type="component" value="Unassembled WGS sequence"/>
</dbReference>
<keyword evidence="3 5" id="KW-0808">Transferase</keyword>
<sequence length="337" mass="39517">MCDKVSIVIPVYKVENYLDRCVNSVTGQTYENLEIILVNDGSPDRCGAMIDGYAKTDHRINALHKENGGLSDARNFGMEHVSGTYTMFLDSDDWLDSRAVENMLEALKTNNADVVQSAFYYAHASYSLFDNRVYRKDGSQDVLENEELMYELVVNEKVKNFAWGKLYRTDLIRPLPFKKGVLFEDVFWAHHVMKQVKRFVLLHDPLVYYLQREDSIVASYNTRNLDILEGLKERHRFLIQHYPHFLSESYRMLFQTSLIHFNLLFRKRTGEQERKQIRAYIRENQEQIREAVSEDRELTTQLTLFLVHPYANIGFLAGRKMIRKLVPDKEAPLEKVK</sequence>
<evidence type="ECO:0000313" key="5">
    <source>
        <dbReference type="EMBL" id="PYZ96955.1"/>
    </source>
</evidence>
<gene>
    <name evidence="5" type="ORF">CR205_14875</name>
</gene>
<dbReference type="GO" id="GO:0016757">
    <property type="term" value="F:glycosyltransferase activity"/>
    <property type="evidence" value="ECO:0007669"/>
    <property type="project" value="UniProtKB-KW"/>
</dbReference>
<protein>
    <submittedName>
        <fullName evidence="5">Beta-1,4-galactosyltransferase</fullName>
    </submittedName>
</protein>
<accession>A0A2W0HHN9</accession>
<evidence type="ECO:0000259" key="4">
    <source>
        <dbReference type="Pfam" id="PF00535"/>
    </source>
</evidence>
<dbReference type="PANTHER" id="PTHR22916">
    <property type="entry name" value="GLYCOSYLTRANSFERASE"/>
    <property type="match status" value="1"/>
</dbReference>
<dbReference type="OrthoDB" id="396512at2"/>
<name>A0A2W0HHN9_9BACI</name>
<comment type="caution">
    <text evidence="5">The sequence shown here is derived from an EMBL/GenBank/DDBJ whole genome shotgun (WGS) entry which is preliminary data.</text>
</comment>
<dbReference type="Pfam" id="PF00535">
    <property type="entry name" value="Glycos_transf_2"/>
    <property type="match status" value="1"/>
</dbReference>
<evidence type="ECO:0000313" key="6">
    <source>
        <dbReference type="Proteomes" id="UP000248066"/>
    </source>
</evidence>
<keyword evidence="6" id="KW-1185">Reference proteome</keyword>
<dbReference type="AlphaFoldDB" id="A0A2W0HHN9"/>
<organism evidence="5 6">
    <name type="scientific">Alteribacter lacisalsi</name>
    <dbReference type="NCBI Taxonomy" id="2045244"/>
    <lineage>
        <taxon>Bacteria</taxon>
        <taxon>Bacillati</taxon>
        <taxon>Bacillota</taxon>
        <taxon>Bacilli</taxon>
        <taxon>Bacillales</taxon>
        <taxon>Bacillaceae</taxon>
        <taxon>Alteribacter</taxon>
    </lineage>
</organism>
<dbReference type="EMBL" id="PDOF01000002">
    <property type="protein sequence ID" value="PYZ96955.1"/>
    <property type="molecule type" value="Genomic_DNA"/>
</dbReference>
<dbReference type="RefSeq" id="WP_110520894.1">
    <property type="nucleotide sequence ID" value="NZ_PDOF01000002.1"/>
</dbReference>
<dbReference type="InterPro" id="IPR029044">
    <property type="entry name" value="Nucleotide-diphossugar_trans"/>
</dbReference>
<dbReference type="InterPro" id="IPR001173">
    <property type="entry name" value="Glyco_trans_2-like"/>
</dbReference>
<dbReference type="CDD" id="cd00761">
    <property type="entry name" value="Glyco_tranf_GTA_type"/>
    <property type="match status" value="1"/>
</dbReference>
<dbReference type="SUPFAM" id="SSF53448">
    <property type="entry name" value="Nucleotide-diphospho-sugar transferases"/>
    <property type="match status" value="1"/>
</dbReference>
<comment type="similarity">
    <text evidence="1">Belongs to the glycosyltransferase 2 family.</text>
</comment>